<dbReference type="PRINTS" id="PR00039">
    <property type="entry name" value="HTHLYSR"/>
</dbReference>
<dbReference type="SUPFAM" id="SSF53850">
    <property type="entry name" value="Periplasmic binding protein-like II"/>
    <property type="match status" value="1"/>
</dbReference>
<proteinExistence type="inferred from homology"/>
<organism evidence="6 7">
    <name type="scientific">Bacillus chungangensis</name>
    <dbReference type="NCBI Taxonomy" id="587633"/>
    <lineage>
        <taxon>Bacteria</taxon>
        <taxon>Bacillati</taxon>
        <taxon>Bacillota</taxon>
        <taxon>Bacilli</taxon>
        <taxon>Bacillales</taxon>
        <taxon>Bacillaceae</taxon>
        <taxon>Bacillus</taxon>
    </lineage>
</organism>
<dbReference type="InterPro" id="IPR000847">
    <property type="entry name" value="LysR_HTH_N"/>
</dbReference>
<dbReference type="InterPro" id="IPR036388">
    <property type="entry name" value="WH-like_DNA-bd_sf"/>
</dbReference>
<dbReference type="EMBL" id="JAUSTT010000014">
    <property type="protein sequence ID" value="MDQ0176680.1"/>
    <property type="molecule type" value="Genomic_DNA"/>
</dbReference>
<accession>A0ABT9WTR3</accession>
<dbReference type="InterPro" id="IPR036390">
    <property type="entry name" value="WH_DNA-bd_sf"/>
</dbReference>
<reference evidence="6 7" key="1">
    <citation type="submission" date="2023-07" db="EMBL/GenBank/DDBJ databases">
        <title>Genomic Encyclopedia of Type Strains, Phase IV (KMG-IV): sequencing the most valuable type-strain genomes for metagenomic binning, comparative biology and taxonomic classification.</title>
        <authorList>
            <person name="Goeker M."/>
        </authorList>
    </citation>
    <scope>NUCLEOTIDE SEQUENCE [LARGE SCALE GENOMIC DNA]</scope>
    <source>
        <strain evidence="6 7">DSM 23837</strain>
    </source>
</reference>
<dbReference type="Proteomes" id="UP001223586">
    <property type="component" value="Unassembled WGS sequence"/>
</dbReference>
<evidence type="ECO:0000313" key="7">
    <source>
        <dbReference type="Proteomes" id="UP001223586"/>
    </source>
</evidence>
<dbReference type="InterPro" id="IPR005119">
    <property type="entry name" value="LysR_subst-bd"/>
</dbReference>
<dbReference type="Gene3D" id="3.40.190.290">
    <property type="match status" value="1"/>
</dbReference>
<keyword evidence="3 6" id="KW-0238">DNA-binding</keyword>
<dbReference type="GO" id="GO:0003677">
    <property type="term" value="F:DNA binding"/>
    <property type="evidence" value="ECO:0007669"/>
    <property type="project" value="UniProtKB-KW"/>
</dbReference>
<dbReference type="PROSITE" id="PS50931">
    <property type="entry name" value="HTH_LYSR"/>
    <property type="match status" value="1"/>
</dbReference>
<dbReference type="CDD" id="cd05466">
    <property type="entry name" value="PBP2_LTTR_substrate"/>
    <property type="match status" value="1"/>
</dbReference>
<dbReference type="SUPFAM" id="SSF46785">
    <property type="entry name" value="Winged helix' DNA-binding domain"/>
    <property type="match status" value="1"/>
</dbReference>
<sequence>MEEKDWILLQTLYNQQNITRTAEILFVSQPSLSYRIQQLEKEFGIKILYRGRRGVAFTPQGEYLVKYAKEMMRQLQQTKEFLLSMENKISGTLKIGTASSMARYKLPFILKKFHMKYPDVEFKVTSNRSSELVQSVYNQDVHLGFIRGDYHWAEEKHLIMTENIWIVSKQKIALEELPNLSRITYKTDVSLENVFDNWWKENFSKPPSITMEVDNMETCKEMVLSGLGYAIIPSIVLENNEEMQRIQLRSRHGEPIMRNSWVIYRKASLQIPFIQAFVDFIKKMTLM</sequence>
<dbReference type="RefSeq" id="WP_307230026.1">
    <property type="nucleotide sequence ID" value="NZ_JAUSTT010000014.1"/>
</dbReference>
<keyword evidence="7" id="KW-1185">Reference proteome</keyword>
<name>A0ABT9WTR3_9BACI</name>
<keyword evidence="2" id="KW-0805">Transcription regulation</keyword>
<dbReference type="Pfam" id="PF03466">
    <property type="entry name" value="LysR_substrate"/>
    <property type="match status" value="1"/>
</dbReference>
<evidence type="ECO:0000313" key="6">
    <source>
        <dbReference type="EMBL" id="MDQ0176680.1"/>
    </source>
</evidence>
<dbReference type="Gene3D" id="1.10.10.10">
    <property type="entry name" value="Winged helix-like DNA-binding domain superfamily/Winged helix DNA-binding domain"/>
    <property type="match status" value="1"/>
</dbReference>
<dbReference type="PANTHER" id="PTHR30126">
    <property type="entry name" value="HTH-TYPE TRANSCRIPTIONAL REGULATOR"/>
    <property type="match status" value="1"/>
</dbReference>
<feature type="domain" description="HTH lysR-type" evidence="5">
    <location>
        <begin position="1"/>
        <end position="58"/>
    </location>
</feature>
<comment type="similarity">
    <text evidence="1">Belongs to the LysR transcriptional regulatory family.</text>
</comment>
<evidence type="ECO:0000256" key="2">
    <source>
        <dbReference type="ARBA" id="ARBA00023015"/>
    </source>
</evidence>
<protein>
    <submittedName>
        <fullName evidence="6">DNA-binding transcriptional LysR family regulator</fullName>
    </submittedName>
</protein>
<keyword evidence="4" id="KW-0804">Transcription</keyword>
<evidence type="ECO:0000256" key="4">
    <source>
        <dbReference type="ARBA" id="ARBA00023163"/>
    </source>
</evidence>
<comment type="caution">
    <text evidence="6">The sequence shown here is derived from an EMBL/GenBank/DDBJ whole genome shotgun (WGS) entry which is preliminary data.</text>
</comment>
<dbReference type="Pfam" id="PF00126">
    <property type="entry name" value="HTH_1"/>
    <property type="match status" value="1"/>
</dbReference>
<dbReference type="PANTHER" id="PTHR30126:SF78">
    <property type="entry name" value="HTH LYSR-TYPE DOMAIN-CONTAINING PROTEIN"/>
    <property type="match status" value="1"/>
</dbReference>
<evidence type="ECO:0000259" key="5">
    <source>
        <dbReference type="PROSITE" id="PS50931"/>
    </source>
</evidence>
<evidence type="ECO:0000256" key="3">
    <source>
        <dbReference type="ARBA" id="ARBA00023125"/>
    </source>
</evidence>
<gene>
    <name evidence="6" type="ORF">J2S08_002538</name>
</gene>
<evidence type="ECO:0000256" key="1">
    <source>
        <dbReference type="ARBA" id="ARBA00009437"/>
    </source>
</evidence>